<evidence type="ECO:0000313" key="7">
    <source>
        <dbReference type="EMBL" id="GIX66132.1"/>
    </source>
</evidence>
<protein>
    <recommendedName>
        <fullName evidence="2">peptidylprolyl isomerase</fullName>
        <ecNumber evidence="2">5.2.1.8</ecNumber>
    </recommendedName>
</protein>
<dbReference type="AlphaFoldDB" id="A0AAV4M2M3"/>
<evidence type="ECO:0000313" key="8">
    <source>
        <dbReference type="Proteomes" id="UP001497744"/>
    </source>
</evidence>
<dbReference type="GO" id="GO:0003755">
    <property type="term" value="F:peptidyl-prolyl cis-trans isomerase activity"/>
    <property type="evidence" value="ECO:0007669"/>
    <property type="project" value="UniProtKB-EC"/>
</dbReference>
<evidence type="ECO:0000256" key="1">
    <source>
        <dbReference type="ARBA" id="ARBA00000971"/>
    </source>
</evidence>
<keyword evidence="8" id="KW-1185">Reference proteome</keyword>
<feature type="transmembrane region" description="Helical" evidence="6">
    <location>
        <begin position="50"/>
        <end position="72"/>
    </location>
</feature>
<keyword evidence="6" id="KW-0472">Membrane</keyword>
<keyword evidence="6" id="KW-1133">Transmembrane helix</keyword>
<keyword evidence="4" id="KW-0413">Isomerase</keyword>
<comment type="caution">
    <text evidence="7">The sequence shown here is derived from an EMBL/GenBank/DDBJ whole genome shotgun (WGS) entry which is preliminary data.</text>
</comment>
<proteinExistence type="predicted"/>
<dbReference type="PANTHER" id="PTHR46512:SF9">
    <property type="entry name" value="PEPTIDYLPROLYL ISOMERASE"/>
    <property type="match status" value="1"/>
</dbReference>
<evidence type="ECO:0000256" key="4">
    <source>
        <dbReference type="ARBA" id="ARBA00023235"/>
    </source>
</evidence>
<name>A0AAV4M2M3_BABCB</name>
<dbReference type="RefSeq" id="XP_067718201.1">
    <property type="nucleotide sequence ID" value="XM_067862100.1"/>
</dbReference>
<dbReference type="InterPro" id="IPR050754">
    <property type="entry name" value="FKBP4/5/8-like"/>
</dbReference>
<feature type="transmembrane region" description="Helical" evidence="6">
    <location>
        <begin position="18"/>
        <end position="38"/>
    </location>
</feature>
<dbReference type="EC" id="5.2.1.8" evidence="2"/>
<dbReference type="Proteomes" id="UP001497744">
    <property type="component" value="Unassembled WGS sequence"/>
</dbReference>
<keyword evidence="6" id="KW-0812">Transmembrane</keyword>
<dbReference type="GeneID" id="94197613"/>
<keyword evidence="3" id="KW-0697">Rotamase</keyword>
<sequence>MAGRSEKKRSEREKSVGFYYSLGALLCAVAWIVRNVVFPKGGVAVDIRTLAWRAVVIAVPYGFSVSSILGSLRLGLEFSLSNDLFFLTTFVCLLSLLSDRAYHVFWVLPAFGLFKVLRLVYNWALTPEPEPEAPSKKAAKGEKVKHKYRTIRAQGDLDGAIDVWFKGLRALQFVLSRKAEFKRDITSQEDFQKKWDYFVQYYVELCLNMSLALMKKGDYEGCIKYCNDTLQYDRVNLKAFLRITHANAELGHFDRALRHCGEGLAAHPGNAELKALKKKVLAMASAHDRSQKGIMQGIFKRMDHDPRSVDGPWESMAAKALLKAASLAWRARSQVLKLLGEFARVLFGDFVVKLLRARPCRTAGAAHGGGPEAYGESQDLLAALGVEGAGEDGHPLALAALQAAGVGVNHDLRQRCRGKVEPTFGMMTLSSSMKWSETLGPISWTKSRTWAELELGAGRDEFPLVLAPHVYLAHQDQGENANLAQEPGKRVEVAQVDVVEEGKDAEAAGDDDGHLLCVAAQVQTQQQPVAEVEERRDDHEHEDLVARHHVGALQLDDGGLERLLAVVLGQRLGDAVQRAPEGEKGEGQQAVAKEHHGLLDEEQSRGVHGLPQQPHLLVVQKAGAQHLLVARELPDEGLGALGVSVLPEDLGENLAQLKGLVDGDHTALRRVQAAAQVDPALDVLVGSSDHAVVQTLFDLSQDAIHDRVAVDLELLHVALGNGDGSAVVDGGVGVDAATVTVGKPHGENHNVLGAGQQVGAVVRAALGKNCDGVTVPQSSGDRVVSVRKVDFGEDLKFSVWRRIKAYPKFLARVLVLARAGYGTLQGQLGVGVDGDDVELLAAEVELVAGVEVQGEVRVDAAHGGVVILPDDGAHASVLEVLLALHGYAAGEAGQSANEAPRQGLGSHEEADLPRDGVNQRGRVDELVVVVAHEDHGPEERQPLLVDDGHVHEERVDDHAAQPFYEHVEVEDPEVGRGDLHLGRRRQSRSTKAVGRSRTFHISCFTP</sequence>
<comment type="catalytic activity">
    <reaction evidence="1">
        <text>[protein]-peptidylproline (omega=180) = [protein]-peptidylproline (omega=0)</text>
        <dbReference type="Rhea" id="RHEA:16237"/>
        <dbReference type="Rhea" id="RHEA-COMP:10747"/>
        <dbReference type="Rhea" id="RHEA-COMP:10748"/>
        <dbReference type="ChEBI" id="CHEBI:83833"/>
        <dbReference type="ChEBI" id="CHEBI:83834"/>
        <dbReference type="EC" id="5.2.1.8"/>
    </reaction>
</comment>
<dbReference type="EMBL" id="BPLF01000006">
    <property type="protein sequence ID" value="GIX66132.1"/>
    <property type="molecule type" value="Genomic_DNA"/>
</dbReference>
<feature type="transmembrane region" description="Helical" evidence="6">
    <location>
        <begin position="78"/>
        <end position="97"/>
    </location>
</feature>
<dbReference type="InterPro" id="IPR019734">
    <property type="entry name" value="TPR_rpt"/>
</dbReference>
<dbReference type="SMART" id="SM00028">
    <property type="entry name" value="TPR"/>
    <property type="match status" value="2"/>
</dbReference>
<accession>A0AAV4M2M3</accession>
<organism evidence="7 8">
    <name type="scientific">Babesia caballi</name>
    <dbReference type="NCBI Taxonomy" id="5871"/>
    <lineage>
        <taxon>Eukaryota</taxon>
        <taxon>Sar</taxon>
        <taxon>Alveolata</taxon>
        <taxon>Apicomplexa</taxon>
        <taxon>Aconoidasida</taxon>
        <taxon>Piroplasmida</taxon>
        <taxon>Babesiidae</taxon>
        <taxon>Babesia</taxon>
    </lineage>
</organism>
<evidence type="ECO:0000256" key="6">
    <source>
        <dbReference type="SAM" id="Phobius"/>
    </source>
</evidence>
<dbReference type="InterPro" id="IPR011990">
    <property type="entry name" value="TPR-like_helical_dom_sf"/>
</dbReference>
<dbReference type="Gene3D" id="1.25.40.10">
    <property type="entry name" value="Tetratricopeptide repeat domain"/>
    <property type="match status" value="1"/>
</dbReference>
<feature type="region of interest" description="Disordered" evidence="5">
    <location>
        <begin position="893"/>
        <end position="917"/>
    </location>
</feature>
<gene>
    <name evidence="7" type="ORF">BcabD6B2_55680</name>
</gene>
<evidence type="ECO:0000256" key="2">
    <source>
        <dbReference type="ARBA" id="ARBA00013194"/>
    </source>
</evidence>
<dbReference type="SUPFAM" id="SSF48452">
    <property type="entry name" value="TPR-like"/>
    <property type="match status" value="1"/>
</dbReference>
<reference evidence="7 8" key="1">
    <citation type="submission" date="2021-06" db="EMBL/GenBank/DDBJ databases">
        <title>Genome sequence of Babesia caballi.</title>
        <authorList>
            <person name="Yamagishi J."/>
            <person name="Kidaka T."/>
            <person name="Ochi A."/>
        </authorList>
    </citation>
    <scope>NUCLEOTIDE SEQUENCE [LARGE SCALE GENOMIC DNA]</scope>
    <source>
        <strain evidence="7">USDA-D6B2</strain>
    </source>
</reference>
<evidence type="ECO:0000256" key="3">
    <source>
        <dbReference type="ARBA" id="ARBA00023110"/>
    </source>
</evidence>
<dbReference type="PANTHER" id="PTHR46512">
    <property type="entry name" value="PEPTIDYLPROLYL ISOMERASE"/>
    <property type="match status" value="1"/>
</dbReference>
<evidence type="ECO:0000256" key="5">
    <source>
        <dbReference type="SAM" id="MobiDB-lite"/>
    </source>
</evidence>